<organism evidence="2 3">
    <name type="scientific">Streptomyces microflavus</name>
    <name type="common">Streptomyces lipmanii</name>
    <dbReference type="NCBI Taxonomy" id="1919"/>
    <lineage>
        <taxon>Bacteria</taxon>
        <taxon>Bacillati</taxon>
        <taxon>Actinomycetota</taxon>
        <taxon>Actinomycetes</taxon>
        <taxon>Kitasatosporales</taxon>
        <taxon>Streptomycetaceae</taxon>
        <taxon>Streptomyces</taxon>
    </lineage>
</organism>
<evidence type="ECO:0000313" key="2">
    <source>
        <dbReference type="EMBL" id="MER0426110.1"/>
    </source>
</evidence>
<keyword evidence="3" id="KW-1185">Reference proteome</keyword>
<feature type="coiled-coil region" evidence="1">
    <location>
        <begin position="208"/>
        <end position="245"/>
    </location>
</feature>
<reference evidence="2 3" key="1">
    <citation type="submission" date="2024-01" db="EMBL/GenBank/DDBJ databases">
        <title>Metagenomic exploration of the rhizosphere soil microbial community and their significance in facilitating the development of wild simulated ginseng.</title>
        <authorList>
            <person name="Huang J."/>
        </authorList>
    </citation>
    <scope>NUCLEOTIDE SEQUENCE [LARGE SCALE GENOMIC DNA]</scope>
    <source>
        <strain evidence="2 3">WY141</strain>
    </source>
</reference>
<protein>
    <submittedName>
        <fullName evidence="2">Uncharacterized protein</fullName>
    </submittedName>
</protein>
<comment type="caution">
    <text evidence="2">The sequence shown here is derived from an EMBL/GenBank/DDBJ whole genome shotgun (WGS) entry which is preliminary data.</text>
</comment>
<evidence type="ECO:0000313" key="3">
    <source>
        <dbReference type="Proteomes" id="UP001456562"/>
    </source>
</evidence>
<dbReference type="EMBL" id="JBEJUE010000014">
    <property type="protein sequence ID" value="MER0426110.1"/>
    <property type="molecule type" value="Genomic_DNA"/>
</dbReference>
<gene>
    <name evidence="2" type="ORF">ABR748_18015</name>
</gene>
<evidence type="ECO:0000256" key="1">
    <source>
        <dbReference type="SAM" id="Coils"/>
    </source>
</evidence>
<keyword evidence="1" id="KW-0175">Coiled coil</keyword>
<sequence>MSVGGAGIPRLQELTYIESAALAVAGGEPFERIRLAILDRAEELARGTQHDGSFDPAKWHRRRTDPMSYVHNTVDVLKELMRLGWVERHVLPSSPRSAYAHADVTYEATPSGLAWAELVRHDRLGGYNALVGALLNAHPQFEGYLRLVGARPDSTTDHLTVPLLRNDGPSGGSHERYLAAFISHVTDASRAGDLGWSAPPDVIEESLRAYVTRAVQRAESRAEQLRAEQLRAEQLRAKQRHAKQRPVAGAGARQDEPPISRKRFILLCEEAAVRLSFTSAGCPMDYISHELLRRWTRFLGLANFSYYAPGPTALRLWATGRVEGTGDQLVFQRLVGREVRAAALQALPQIWSTPDGHLDDASYHPVWRIRAAVCWKLRISDDEFDAAIDAAYRGEFPDLGFRVHLDEAIQLRAPGSVRPLVLRQGAGHHRVFHVMSLFGAHSSEEALTS</sequence>
<dbReference type="RefSeq" id="WP_201106367.1">
    <property type="nucleotide sequence ID" value="NZ_JBEJUE010000014.1"/>
</dbReference>
<accession>A0ABV1Q4L6</accession>
<name>A0ABV1Q4L6_STRMI</name>
<dbReference type="Proteomes" id="UP001456562">
    <property type="component" value="Unassembled WGS sequence"/>
</dbReference>
<proteinExistence type="predicted"/>